<proteinExistence type="predicted"/>
<reference evidence="2" key="3">
    <citation type="submission" date="2016-07" db="EMBL/GenBank/DDBJ databases">
        <title>Evolution of pathogenesis and genome organization in the Tremellales.</title>
        <authorList>
            <person name="Cuomo C."/>
            <person name="Litvintseva A."/>
            <person name="Heitman J."/>
            <person name="Chen Y."/>
            <person name="Sun S."/>
            <person name="Springer D."/>
            <person name="Dromer F."/>
            <person name="Young S."/>
            <person name="Zeng Q."/>
            <person name="Chapman S."/>
            <person name="Gujja S."/>
            <person name="Saif S."/>
            <person name="Birren B."/>
        </authorList>
    </citation>
    <scope>NUCLEOTIDE SEQUENCE</scope>
    <source>
        <strain evidence="2">CBS 10737</strain>
    </source>
</reference>
<evidence type="ECO:0000313" key="4">
    <source>
        <dbReference type="Proteomes" id="UP000094020"/>
    </source>
</evidence>
<reference evidence="3" key="4">
    <citation type="submission" date="2024-02" db="EMBL/GenBank/DDBJ databases">
        <title>Comparative genomics of Cryptococcus and Kwoniella reveals pathogenesis evolution and contrasting modes of karyotype evolution via chromosome fusion or intercentromeric recombination.</title>
        <authorList>
            <person name="Coelho M.A."/>
            <person name="David-Palma M."/>
            <person name="Shea T."/>
            <person name="Bowers K."/>
            <person name="McGinley-Smith S."/>
            <person name="Mohammad A.W."/>
            <person name="Gnirke A."/>
            <person name="Yurkov A.M."/>
            <person name="Nowrousian M."/>
            <person name="Sun S."/>
            <person name="Cuomo C.A."/>
            <person name="Heitman J."/>
        </authorList>
    </citation>
    <scope>NUCLEOTIDE SEQUENCE</scope>
    <source>
        <strain evidence="3">CBS 10737</strain>
    </source>
</reference>
<dbReference type="AlphaFoldDB" id="A0A1B9I062"/>
<dbReference type="GeneID" id="30172983"/>
<feature type="compositionally biased region" description="Basic and acidic residues" evidence="1">
    <location>
        <begin position="40"/>
        <end position="53"/>
    </location>
</feature>
<reference evidence="2" key="1">
    <citation type="submission" date="2013-07" db="EMBL/GenBank/DDBJ databases">
        <title>The Genome Sequence of Cryptococcus pinus CBS10737.</title>
        <authorList>
            <consortium name="The Broad Institute Genome Sequencing Platform"/>
            <person name="Cuomo C."/>
            <person name="Litvintseva A."/>
            <person name="Chen Y."/>
            <person name="Heitman J."/>
            <person name="Sun S."/>
            <person name="Springer D."/>
            <person name="Dromer F."/>
            <person name="Young S.K."/>
            <person name="Zeng Q."/>
            <person name="Gargeya S."/>
            <person name="Fitzgerald M."/>
            <person name="Abouelleil A."/>
            <person name="Alvarado L."/>
            <person name="Berlin A.M."/>
            <person name="Chapman S.B."/>
            <person name="Dewar J."/>
            <person name="Goldberg J."/>
            <person name="Griggs A."/>
            <person name="Gujja S."/>
            <person name="Hansen M."/>
            <person name="Howarth C."/>
            <person name="Imamovic A."/>
            <person name="Larimer J."/>
            <person name="McCowan C."/>
            <person name="Murphy C."/>
            <person name="Pearson M."/>
            <person name="Priest M."/>
            <person name="Roberts A."/>
            <person name="Saif S."/>
            <person name="Shea T."/>
            <person name="Sykes S."/>
            <person name="Wortman J."/>
            <person name="Nusbaum C."/>
            <person name="Birren B."/>
        </authorList>
    </citation>
    <scope>NUCLEOTIDE SEQUENCE [LARGE SCALE GENOMIC DNA]</scope>
    <source>
        <strain evidence="2">CBS 10737</strain>
    </source>
</reference>
<dbReference type="EMBL" id="KI894012">
    <property type="protein sequence ID" value="OCF48927.1"/>
    <property type="molecule type" value="Genomic_DNA"/>
</dbReference>
<protein>
    <submittedName>
        <fullName evidence="2">Uncharacterized protein</fullName>
    </submittedName>
</protein>
<name>A0A1B9I062_9TREE</name>
<evidence type="ECO:0000256" key="1">
    <source>
        <dbReference type="SAM" id="MobiDB-lite"/>
    </source>
</evidence>
<evidence type="ECO:0000313" key="2">
    <source>
        <dbReference type="EMBL" id="OCF48927.1"/>
    </source>
</evidence>
<dbReference type="RefSeq" id="XP_019010146.1">
    <property type="nucleotide sequence ID" value="XM_019156344.1"/>
</dbReference>
<accession>A0A1B9I062</accession>
<gene>
    <name evidence="2" type="ORF">I206_04614</name>
    <name evidence="3" type="ORF">I206_105794</name>
</gene>
<sequence length="283" mass="32592">MDIKSKQFKGYYFSASSSDAEGSDDQGNQGTASLKGTKSINRETVEGGEREMTADAEESIPDKGSLPKVINDDGRSIGQDFHVTNTLSQEQREKIIKYLNGRKACDEGLPDHITYHEPLLNREDFARFVLPQCRFTDCVNHELLGRNLSMDDLLKYSQSSICESIIENWALTGISICSNHTEDEKQNLPQTRLNRFEERFHKISGNDWEFSTEERQQYLTKLPGHEHFFCDISIPIWQEKDQKSGEWNDMVMFQVHEPKRDYCSMVSYIQNNVTTTDPKHGQY</sequence>
<dbReference type="Proteomes" id="UP000094020">
    <property type="component" value="Chromosome 8"/>
</dbReference>
<keyword evidence="4" id="KW-1185">Reference proteome</keyword>
<dbReference type="KEGG" id="kpin:30172983"/>
<dbReference type="EMBL" id="CP144526">
    <property type="protein sequence ID" value="WWC71835.1"/>
    <property type="molecule type" value="Genomic_DNA"/>
</dbReference>
<organism evidence="2">
    <name type="scientific">Kwoniella pini CBS 10737</name>
    <dbReference type="NCBI Taxonomy" id="1296096"/>
    <lineage>
        <taxon>Eukaryota</taxon>
        <taxon>Fungi</taxon>
        <taxon>Dikarya</taxon>
        <taxon>Basidiomycota</taxon>
        <taxon>Agaricomycotina</taxon>
        <taxon>Tremellomycetes</taxon>
        <taxon>Tremellales</taxon>
        <taxon>Cryptococcaceae</taxon>
        <taxon>Kwoniella</taxon>
    </lineage>
</organism>
<feature type="region of interest" description="Disordered" evidence="1">
    <location>
        <begin position="15"/>
        <end position="74"/>
    </location>
</feature>
<reference evidence="3" key="2">
    <citation type="submission" date="2013-07" db="EMBL/GenBank/DDBJ databases">
        <authorList>
            <consortium name="The Broad Institute Genome Sequencing Platform"/>
            <person name="Cuomo C."/>
            <person name="Litvintseva A."/>
            <person name="Chen Y."/>
            <person name="Heitman J."/>
            <person name="Sun S."/>
            <person name="Springer D."/>
            <person name="Dromer F."/>
            <person name="Young S.K."/>
            <person name="Zeng Q."/>
            <person name="Gargeya S."/>
            <person name="Fitzgerald M."/>
            <person name="Abouelleil A."/>
            <person name="Alvarado L."/>
            <person name="Berlin A.M."/>
            <person name="Chapman S.B."/>
            <person name="Dewar J."/>
            <person name="Goldberg J."/>
            <person name="Griggs A."/>
            <person name="Gujja S."/>
            <person name="Hansen M."/>
            <person name="Howarth C."/>
            <person name="Imamovic A."/>
            <person name="Larimer J."/>
            <person name="McCowan C."/>
            <person name="Murphy C."/>
            <person name="Pearson M."/>
            <person name="Priest M."/>
            <person name="Roberts A."/>
            <person name="Saif S."/>
            <person name="Shea T."/>
            <person name="Sykes S."/>
            <person name="Wortman J."/>
            <person name="Nusbaum C."/>
            <person name="Birren B."/>
        </authorList>
    </citation>
    <scope>NUCLEOTIDE SEQUENCE</scope>
    <source>
        <strain evidence="3">CBS 10737</strain>
    </source>
</reference>
<evidence type="ECO:0000313" key="3">
    <source>
        <dbReference type="EMBL" id="WWC71835.1"/>
    </source>
</evidence>
<feature type="compositionally biased region" description="Polar residues" evidence="1">
    <location>
        <begin position="26"/>
        <end position="39"/>
    </location>
</feature>